<protein>
    <submittedName>
        <fullName evidence="1">Uncharacterized protein</fullName>
    </submittedName>
</protein>
<organism evidence="1 2">
    <name type="scientific">Heliomicrobium undosum</name>
    <dbReference type="NCBI Taxonomy" id="121734"/>
    <lineage>
        <taxon>Bacteria</taxon>
        <taxon>Bacillati</taxon>
        <taxon>Bacillota</taxon>
        <taxon>Clostridia</taxon>
        <taxon>Eubacteriales</taxon>
        <taxon>Heliobacteriaceae</taxon>
        <taxon>Heliomicrobium</taxon>
    </lineage>
</organism>
<proteinExistence type="predicted"/>
<comment type="caution">
    <text evidence="1">The sequence shown here is derived from an EMBL/GenBank/DDBJ whole genome shotgun (WGS) entry which is preliminary data.</text>
</comment>
<dbReference type="RefSeq" id="WP_161254917.1">
    <property type="nucleotide sequence ID" value="NZ_WXEY01000002.1"/>
</dbReference>
<sequence>MSVAVFLAPTAFDAFQIVEEMFQAGLPVATVKAEYGSTVVEGRDAPTLATRTGAYAGRPTPCIAELTPLEKGTIVVSRLDLDTIGACLALMGQKPEDDNFWAGAAYLQVRGPHRSGDLPEYVREQLDAWSSWSESRLPLGPFRRTIDVTAHVVKAGEAIRAILSGDWDLLTAGRQWAAGHDAVSEARLVDESPLVRVFVTEGPRCSAAYYSPRLGRIVPATVVLDSRQGTITIACEGGQFDARLIVRELWGSGAGGRPGIAESPRDRRMGLPDLIMAVNVVGRAVEASWADNDPPTVDPDAPPELTFIAIDSVGGLKIGEPVIATFPFWKDGAVTVRSLWGGSPVLVPGGALFPAYPGFWLRIEERAEEPGAAVIRGRVFGPNDAEDALAPLMEGEAITYKGMELYPDPQRPFVYCSPWMTAEDSDCVIRCTAVQLLPTEAYLKACHKPVQEKLVQ</sequence>
<evidence type="ECO:0000313" key="2">
    <source>
        <dbReference type="Proteomes" id="UP000463470"/>
    </source>
</evidence>
<keyword evidence="2" id="KW-1185">Reference proteome</keyword>
<dbReference type="EMBL" id="WXEY01000002">
    <property type="protein sequence ID" value="MZP28791.1"/>
    <property type="molecule type" value="Genomic_DNA"/>
</dbReference>
<dbReference type="OrthoDB" id="2078175at2"/>
<name>A0A845L797_9FIRM</name>
<evidence type="ECO:0000313" key="1">
    <source>
        <dbReference type="EMBL" id="MZP28791.1"/>
    </source>
</evidence>
<reference evidence="1 2" key="1">
    <citation type="submission" date="2020-01" db="EMBL/GenBank/DDBJ databases">
        <title>Whole-genome sequence of Heliobacterium undosum DSM 13378.</title>
        <authorList>
            <person name="Kyndt J.A."/>
            <person name="Meyer T.E."/>
        </authorList>
    </citation>
    <scope>NUCLEOTIDE SEQUENCE [LARGE SCALE GENOMIC DNA]</scope>
    <source>
        <strain evidence="1 2">DSM 13378</strain>
    </source>
</reference>
<gene>
    <name evidence="1" type="ORF">GTO91_03590</name>
</gene>
<dbReference type="Proteomes" id="UP000463470">
    <property type="component" value="Unassembled WGS sequence"/>
</dbReference>
<dbReference type="AlphaFoldDB" id="A0A845L797"/>
<accession>A0A845L797</accession>